<protein>
    <submittedName>
        <fullName evidence="2">BLUF domain-containing protein</fullName>
    </submittedName>
</protein>
<dbReference type="Pfam" id="PF04940">
    <property type="entry name" value="BLUF"/>
    <property type="match status" value="1"/>
</dbReference>
<feature type="domain" description="BLUF" evidence="1">
    <location>
        <begin position="21"/>
        <end position="112"/>
    </location>
</feature>
<evidence type="ECO:0000313" key="3">
    <source>
        <dbReference type="Proteomes" id="UP001203945"/>
    </source>
</evidence>
<dbReference type="PROSITE" id="PS50925">
    <property type="entry name" value="BLUF"/>
    <property type="match status" value="1"/>
</dbReference>
<reference evidence="2 3" key="1">
    <citation type="submission" date="2022-03" db="EMBL/GenBank/DDBJ databases">
        <authorList>
            <person name="He Y."/>
        </authorList>
    </citation>
    <scope>NUCLEOTIDE SEQUENCE [LARGE SCALE GENOMIC DNA]</scope>
    <source>
        <strain evidence="2 3">TK19116</strain>
    </source>
</reference>
<dbReference type="SUPFAM" id="SSF54975">
    <property type="entry name" value="Acylphosphatase/BLUF domain-like"/>
    <property type="match status" value="1"/>
</dbReference>
<dbReference type="RefSeq" id="WP_255328957.1">
    <property type="nucleotide sequence ID" value="NZ_JAKZEU010000002.1"/>
</dbReference>
<dbReference type="SMART" id="SM01034">
    <property type="entry name" value="BLUF"/>
    <property type="match status" value="1"/>
</dbReference>
<name>A0ABT1MQZ7_9RHOB</name>
<organism evidence="2 3">
    <name type="scientific">Paracoccus albicereus</name>
    <dbReference type="NCBI Taxonomy" id="2922394"/>
    <lineage>
        <taxon>Bacteria</taxon>
        <taxon>Pseudomonadati</taxon>
        <taxon>Pseudomonadota</taxon>
        <taxon>Alphaproteobacteria</taxon>
        <taxon>Rhodobacterales</taxon>
        <taxon>Paracoccaceae</taxon>
        <taxon>Paracoccus</taxon>
    </lineage>
</organism>
<dbReference type="Proteomes" id="UP001203945">
    <property type="component" value="Unassembled WGS sequence"/>
</dbReference>
<dbReference type="InterPro" id="IPR036046">
    <property type="entry name" value="Acylphosphatase-like_dom_sf"/>
</dbReference>
<sequence length="151" mass="17228">MSDIANRPAPLDSLTPSDQELYHYVYRSTAADDLGRAEIDAIVRRSGHRNEVFGLTGCLHHEDGLFFQWLEGPRYQLDQIVNKIRRDPRHQDIEDLSYGPLTRRIFGSWTMRSTDRSDGSLTQWLTDADVSTYDRRGYASSVGAFLKSFAA</sequence>
<comment type="caution">
    <text evidence="2">The sequence shown here is derived from an EMBL/GenBank/DDBJ whole genome shotgun (WGS) entry which is preliminary data.</text>
</comment>
<proteinExistence type="predicted"/>
<accession>A0ABT1MQZ7</accession>
<keyword evidence="3" id="KW-1185">Reference proteome</keyword>
<evidence type="ECO:0000259" key="1">
    <source>
        <dbReference type="PROSITE" id="PS50925"/>
    </source>
</evidence>
<dbReference type="EMBL" id="JAKZEU010000002">
    <property type="protein sequence ID" value="MCQ0969951.1"/>
    <property type="molecule type" value="Genomic_DNA"/>
</dbReference>
<evidence type="ECO:0000313" key="2">
    <source>
        <dbReference type="EMBL" id="MCQ0969951.1"/>
    </source>
</evidence>
<gene>
    <name evidence="2" type="ORF">MLD63_05865</name>
</gene>
<dbReference type="InterPro" id="IPR007024">
    <property type="entry name" value="BLUF_domain"/>
</dbReference>
<dbReference type="Gene3D" id="3.30.70.100">
    <property type="match status" value="1"/>
</dbReference>